<evidence type="ECO:0000313" key="1">
    <source>
        <dbReference type="EMBL" id="TPP66698.1"/>
    </source>
</evidence>
<gene>
    <name evidence="1" type="ORF">FGIG_10923</name>
</gene>
<evidence type="ECO:0000313" key="2">
    <source>
        <dbReference type="Proteomes" id="UP000316759"/>
    </source>
</evidence>
<sequence>MCPCGLMRRILDRPIKQVKHPMVPITIRCTCYDGRHHNWWELPHYELKRR</sequence>
<comment type="caution">
    <text evidence="1">The sequence shown here is derived from an EMBL/GenBank/DDBJ whole genome shotgun (WGS) entry which is preliminary data.</text>
</comment>
<reference evidence="1 2" key="1">
    <citation type="submission" date="2019-04" db="EMBL/GenBank/DDBJ databases">
        <title>Annotation for the trematode Fasciola gigantica.</title>
        <authorList>
            <person name="Choi Y.-J."/>
        </authorList>
    </citation>
    <scope>NUCLEOTIDE SEQUENCE [LARGE SCALE GENOMIC DNA]</scope>
    <source>
        <strain evidence="1">Uganda_cow_1</strain>
    </source>
</reference>
<organism evidence="1 2">
    <name type="scientific">Fasciola gigantica</name>
    <name type="common">Giant liver fluke</name>
    <dbReference type="NCBI Taxonomy" id="46835"/>
    <lineage>
        <taxon>Eukaryota</taxon>
        <taxon>Metazoa</taxon>
        <taxon>Spiralia</taxon>
        <taxon>Lophotrochozoa</taxon>
        <taxon>Platyhelminthes</taxon>
        <taxon>Trematoda</taxon>
        <taxon>Digenea</taxon>
        <taxon>Plagiorchiida</taxon>
        <taxon>Echinostomata</taxon>
        <taxon>Echinostomatoidea</taxon>
        <taxon>Fasciolidae</taxon>
        <taxon>Fasciola</taxon>
    </lineage>
</organism>
<name>A0A504Z9Y7_FASGI</name>
<protein>
    <submittedName>
        <fullName evidence="1">Uncharacterized protein</fullName>
    </submittedName>
</protein>
<dbReference type="EMBL" id="SUNJ01001510">
    <property type="protein sequence ID" value="TPP66698.1"/>
    <property type="molecule type" value="Genomic_DNA"/>
</dbReference>
<dbReference type="Proteomes" id="UP000316759">
    <property type="component" value="Unassembled WGS sequence"/>
</dbReference>
<accession>A0A504Z9Y7</accession>
<keyword evidence="2" id="KW-1185">Reference proteome</keyword>
<dbReference type="AlphaFoldDB" id="A0A504Z9Y7"/>
<proteinExistence type="predicted"/>